<organism evidence="8 9">
    <name type="scientific">Cyphellophora europaea (strain CBS 101466)</name>
    <name type="common">Phialophora europaea</name>
    <dbReference type="NCBI Taxonomy" id="1220924"/>
    <lineage>
        <taxon>Eukaryota</taxon>
        <taxon>Fungi</taxon>
        <taxon>Dikarya</taxon>
        <taxon>Ascomycota</taxon>
        <taxon>Pezizomycotina</taxon>
        <taxon>Eurotiomycetes</taxon>
        <taxon>Chaetothyriomycetidae</taxon>
        <taxon>Chaetothyriales</taxon>
        <taxon>Cyphellophoraceae</taxon>
        <taxon>Cyphellophora</taxon>
    </lineage>
</organism>
<dbReference type="VEuPathDB" id="FungiDB:HMPREF1541_07328"/>
<dbReference type="Pfam" id="PF20684">
    <property type="entry name" value="Fung_rhodopsin"/>
    <property type="match status" value="1"/>
</dbReference>
<keyword evidence="4 6" id="KW-0472">Membrane</keyword>
<feature type="domain" description="Rhodopsin" evidence="7">
    <location>
        <begin position="39"/>
        <end position="279"/>
    </location>
</feature>
<dbReference type="InParanoid" id="W2RMZ6"/>
<comment type="similarity">
    <text evidence="5">Belongs to the SAT4 family.</text>
</comment>
<comment type="subcellular location">
    <subcellularLocation>
        <location evidence="1">Membrane</location>
        <topology evidence="1">Multi-pass membrane protein</topology>
    </subcellularLocation>
</comment>
<evidence type="ECO:0000259" key="7">
    <source>
        <dbReference type="Pfam" id="PF20684"/>
    </source>
</evidence>
<dbReference type="eggNOG" id="ENOG502SNI4">
    <property type="taxonomic scope" value="Eukaryota"/>
</dbReference>
<gene>
    <name evidence="8" type="ORF">HMPREF1541_07328</name>
</gene>
<dbReference type="OrthoDB" id="4112131at2759"/>
<keyword evidence="3 6" id="KW-1133">Transmembrane helix</keyword>
<keyword evidence="9" id="KW-1185">Reference proteome</keyword>
<feature type="transmembrane region" description="Helical" evidence="6">
    <location>
        <begin position="132"/>
        <end position="153"/>
    </location>
</feature>
<feature type="transmembrane region" description="Helical" evidence="6">
    <location>
        <begin position="55"/>
        <end position="76"/>
    </location>
</feature>
<evidence type="ECO:0000256" key="6">
    <source>
        <dbReference type="SAM" id="Phobius"/>
    </source>
</evidence>
<accession>W2RMZ6</accession>
<dbReference type="GO" id="GO:0016020">
    <property type="term" value="C:membrane"/>
    <property type="evidence" value="ECO:0007669"/>
    <property type="project" value="UniProtKB-SubCell"/>
</dbReference>
<reference evidence="8 9" key="1">
    <citation type="submission" date="2013-03" db="EMBL/GenBank/DDBJ databases">
        <title>The Genome Sequence of Phialophora europaea CBS 101466.</title>
        <authorList>
            <consortium name="The Broad Institute Genomics Platform"/>
            <person name="Cuomo C."/>
            <person name="de Hoog S."/>
            <person name="Gorbushina A."/>
            <person name="Walker B."/>
            <person name="Young S.K."/>
            <person name="Zeng Q."/>
            <person name="Gargeya S."/>
            <person name="Fitzgerald M."/>
            <person name="Haas B."/>
            <person name="Abouelleil A."/>
            <person name="Allen A.W."/>
            <person name="Alvarado L."/>
            <person name="Arachchi H.M."/>
            <person name="Berlin A.M."/>
            <person name="Chapman S.B."/>
            <person name="Gainer-Dewar J."/>
            <person name="Goldberg J."/>
            <person name="Griggs A."/>
            <person name="Gujja S."/>
            <person name="Hansen M."/>
            <person name="Howarth C."/>
            <person name="Imamovic A."/>
            <person name="Ireland A."/>
            <person name="Larimer J."/>
            <person name="McCowan C."/>
            <person name="Murphy C."/>
            <person name="Pearson M."/>
            <person name="Poon T.W."/>
            <person name="Priest M."/>
            <person name="Roberts A."/>
            <person name="Saif S."/>
            <person name="Shea T."/>
            <person name="Sisk P."/>
            <person name="Sykes S."/>
            <person name="Wortman J."/>
            <person name="Nusbaum C."/>
            <person name="Birren B."/>
        </authorList>
    </citation>
    <scope>NUCLEOTIDE SEQUENCE [LARGE SCALE GENOMIC DNA]</scope>
    <source>
        <strain evidence="8 9">CBS 101466</strain>
    </source>
</reference>
<dbReference type="STRING" id="1220924.W2RMZ6"/>
<evidence type="ECO:0000256" key="4">
    <source>
        <dbReference type="ARBA" id="ARBA00023136"/>
    </source>
</evidence>
<feature type="transmembrane region" description="Helical" evidence="6">
    <location>
        <begin position="20"/>
        <end position="43"/>
    </location>
</feature>
<evidence type="ECO:0000256" key="3">
    <source>
        <dbReference type="ARBA" id="ARBA00022989"/>
    </source>
</evidence>
<feature type="transmembrane region" description="Helical" evidence="6">
    <location>
        <begin position="105"/>
        <end position="125"/>
    </location>
</feature>
<sequence length="380" mass="41675">MATPADLPPLPSNPDENAGPHILGATLSTTCLAFVTVLARFYVRGFVVKNMGFDDYFMALAMSVSIATTTVIALSVKYGAGQHIGDVEPDIFIKGMKLNFISQPLLQAGVCIVKLSVGCALLRIATKKRWRFPIIGIMIFMVCYTIGTMTTLFTQCEQVAMQWDGSIPRKCWDQETLQGLAFTHAALNIATDFVFAVVIPVPILWGLQMNKRTKGAVMLMLSLGLFVCLAGILRIPTIENYGKTGDFLWDSRDLCIWFVAEFNTGIIAGSFPSLKPLFKTILDNTYFKGLTAKYGYGNNTGPTGSKHRSFSSKGFNNLRATERLDSHDQVDDSDGSLSQRGLVLENKPIALGVIQKNVTTTVTQTDVPITPKGARRHEWA</sequence>
<feature type="transmembrane region" description="Helical" evidence="6">
    <location>
        <begin position="217"/>
        <end position="236"/>
    </location>
</feature>
<dbReference type="InterPro" id="IPR049326">
    <property type="entry name" value="Rhodopsin_dom_fungi"/>
</dbReference>
<protein>
    <recommendedName>
        <fullName evidence="7">Rhodopsin domain-containing protein</fullName>
    </recommendedName>
</protein>
<evidence type="ECO:0000313" key="8">
    <source>
        <dbReference type="EMBL" id="ETN37705.1"/>
    </source>
</evidence>
<dbReference type="Proteomes" id="UP000030752">
    <property type="component" value="Unassembled WGS sequence"/>
</dbReference>
<evidence type="ECO:0000313" key="9">
    <source>
        <dbReference type="Proteomes" id="UP000030752"/>
    </source>
</evidence>
<evidence type="ECO:0000256" key="5">
    <source>
        <dbReference type="ARBA" id="ARBA00038359"/>
    </source>
</evidence>
<proteinExistence type="inferred from homology"/>
<evidence type="ECO:0000256" key="1">
    <source>
        <dbReference type="ARBA" id="ARBA00004141"/>
    </source>
</evidence>
<dbReference type="PANTHER" id="PTHR33048">
    <property type="entry name" value="PTH11-LIKE INTEGRAL MEMBRANE PROTEIN (AFU_ORTHOLOGUE AFUA_5G11245)"/>
    <property type="match status" value="1"/>
</dbReference>
<dbReference type="GeneID" id="19974667"/>
<name>W2RMZ6_CYPE1</name>
<dbReference type="EMBL" id="KB822723">
    <property type="protein sequence ID" value="ETN37705.1"/>
    <property type="molecule type" value="Genomic_DNA"/>
</dbReference>
<dbReference type="AlphaFoldDB" id="W2RMZ6"/>
<keyword evidence="2 6" id="KW-0812">Transmembrane</keyword>
<evidence type="ECO:0000256" key="2">
    <source>
        <dbReference type="ARBA" id="ARBA00022692"/>
    </source>
</evidence>
<dbReference type="HOGENOM" id="CLU_028200_3_1_1"/>
<feature type="transmembrane region" description="Helical" evidence="6">
    <location>
        <begin position="185"/>
        <end position="205"/>
    </location>
</feature>
<dbReference type="RefSeq" id="XP_008719874.1">
    <property type="nucleotide sequence ID" value="XM_008721652.1"/>
</dbReference>
<dbReference type="PANTHER" id="PTHR33048:SF167">
    <property type="entry name" value="INTEGRAL MEMBRANE PROTEIN"/>
    <property type="match status" value="1"/>
</dbReference>
<dbReference type="InterPro" id="IPR052337">
    <property type="entry name" value="SAT4-like"/>
</dbReference>